<keyword evidence="2" id="KW-1133">Transmembrane helix</keyword>
<name>A0ABW8KRY0_9GAMM</name>
<evidence type="ECO:0000256" key="2">
    <source>
        <dbReference type="SAM" id="Phobius"/>
    </source>
</evidence>
<keyword evidence="1" id="KW-0175">Coiled coil</keyword>
<comment type="caution">
    <text evidence="3">The sequence shown here is derived from an EMBL/GenBank/DDBJ whole genome shotgun (WGS) entry which is preliminary data.</text>
</comment>
<proteinExistence type="predicted"/>
<keyword evidence="2" id="KW-0472">Membrane</keyword>
<organism evidence="3 4">
    <name type="scientific">Pseudoalteromonas rhizosphaerae</name>
    <dbReference type="NCBI Taxonomy" id="2518973"/>
    <lineage>
        <taxon>Bacteria</taxon>
        <taxon>Pseudomonadati</taxon>
        <taxon>Pseudomonadota</taxon>
        <taxon>Gammaproteobacteria</taxon>
        <taxon>Alteromonadales</taxon>
        <taxon>Pseudoalteromonadaceae</taxon>
        <taxon>Pseudoalteromonas</taxon>
    </lineage>
</organism>
<dbReference type="EMBL" id="JBJDOT010000002">
    <property type="protein sequence ID" value="MFK3862590.1"/>
    <property type="molecule type" value="Genomic_DNA"/>
</dbReference>
<feature type="transmembrane region" description="Helical" evidence="2">
    <location>
        <begin position="12"/>
        <end position="33"/>
    </location>
</feature>
<reference evidence="3 4" key="1">
    <citation type="submission" date="2024-11" db="EMBL/GenBank/DDBJ databases">
        <title>The Natural Products Discovery Center: Release of the First 8490 Sequenced Strains for Exploring Actinobacteria Biosynthetic Diversity.</title>
        <authorList>
            <person name="Kalkreuter E."/>
            <person name="Kautsar S.A."/>
            <person name="Yang D."/>
            <person name="Bader C.D."/>
            <person name="Teijaro C.N."/>
            <person name="Fluegel L."/>
            <person name="Davis C.M."/>
            <person name="Simpson J.R."/>
            <person name="Lauterbach L."/>
            <person name="Steele A.D."/>
            <person name="Gui C."/>
            <person name="Meng S."/>
            <person name="Li G."/>
            <person name="Viehrig K."/>
            <person name="Ye F."/>
            <person name="Su P."/>
            <person name="Kiefer A.F."/>
            <person name="Nichols A."/>
            <person name="Cepeda A.J."/>
            <person name="Yan W."/>
            <person name="Fan B."/>
            <person name="Jiang Y."/>
            <person name="Adhikari A."/>
            <person name="Zheng C.-J."/>
            <person name="Schuster L."/>
            <person name="Cowan T.M."/>
            <person name="Smanski M.J."/>
            <person name="Chevrette M.G."/>
            <person name="De Carvalho L.P.S."/>
            <person name="Shen B."/>
        </authorList>
    </citation>
    <scope>NUCLEOTIDE SEQUENCE [LARGE SCALE GENOMIC DNA]</scope>
    <source>
        <strain evidence="3 4">NPDC078403</strain>
    </source>
</reference>
<accession>A0ABW8KRY0</accession>
<dbReference type="RefSeq" id="WP_404674558.1">
    <property type="nucleotide sequence ID" value="NZ_JBJDOT010000002.1"/>
</dbReference>
<keyword evidence="4" id="KW-1185">Reference proteome</keyword>
<protein>
    <submittedName>
        <fullName evidence="3">Uncharacterized protein</fullName>
    </submittedName>
</protein>
<sequence>MLKVFSSIKNDYLIVLTYFIVLVAGYFIGIGSSAFPKVLNTTKDVMSILLPSCGLLMALIGLNNWKKAEKLKAVCKLADELRCKAKDAQKKLAQDFDEFNFHIKKENKLRSDDLLEAADHLRTSNIKSCKILNEQVRVLAELYREYDDELNEIGLKLECDFLNNLNVLTHLKMEIDYKYGTDEYYLKRVQHTSDLFKKCREIHIKMVSLSMASL</sequence>
<gene>
    <name evidence="3" type="ORF">ACI2JU_01745</name>
</gene>
<evidence type="ECO:0000313" key="3">
    <source>
        <dbReference type="EMBL" id="MFK3862590.1"/>
    </source>
</evidence>
<dbReference type="Proteomes" id="UP001620262">
    <property type="component" value="Unassembled WGS sequence"/>
</dbReference>
<feature type="transmembrane region" description="Helical" evidence="2">
    <location>
        <begin position="45"/>
        <end position="62"/>
    </location>
</feature>
<evidence type="ECO:0000256" key="1">
    <source>
        <dbReference type="SAM" id="Coils"/>
    </source>
</evidence>
<keyword evidence="2" id="KW-0812">Transmembrane</keyword>
<evidence type="ECO:0000313" key="4">
    <source>
        <dbReference type="Proteomes" id="UP001620262"/>
    </source>
</evidence>
<feature type="coiled-coil region" evidence="1">
    <location>
        <begin position="71"/>
        <end position="98"/>
    </location>
</feature>